<dbReference type="EMBL" id="UGVN01000003">
    <property type="protein sequence ID" value="SUE95487.1"/>
    <property type="molecule type" value="Genomic_DNA"/>
</dbReference>
<reference evidence="1 2" key="1">
    <citation type="submission" date="2018-06" db="EMBL/GenBank/DDBJ databases">
        <authorList>
            <consortium name="Pathogen Informatics"/>
            <person name="Doyle S."/>
        </authorList>
    </citation>
    <scope>NUCLEOTIDE SEQUENCE [LARGE SCALE GENOMIC DNA]</scope>
    <source>
        <strain evidence="1 2">NCTC13291</strain>
    </source>
</reference>
<evidence type="ECO:0000313" key="1">
    <source>
        <dbReference type="EMBL" id="SUE95487.1"/>
    </source>
</evidence>
<sequence length="233" mass="24905">MLALGPQSAGLNRMEDVVVGAIIGLTFSQILLTPDPVRMIDAAAGGLFLKLAEAFRSAAAALQTRDPVKAEAALAAFSASHDSLITLGAGIDAARYAARWSLRGRLAAHAVAEVAARYDRRAIRLYASSLLFAEALANALRKDAGRAPPGLAEQILDAADRCEKLAAAADIQEADHRSDAIETTRQGEWSYVQFHYHAVSDVLHSLEQLQHSTLSVTGQHARTGEFDQIHRSG</sequence>
<accession>A0A379PKM9</accession>
<evidence type="ECO:0000313" key="2">
    <source>
        <dbReference type="Proteomes" id="UP000254919"/>
    </source>
</evidence>
<protein>
    <submittedName>
        <fullName evidence="1">Predicted membrane protein</fullName>
    </submittedName>
</protein>
<gene>
    <name evidence="1" type="ORF">NCTC13291_04374</name>
</gene>
<name>A0A379PKM9_9PROT</name>
<dbReference type="Proteomes" id="UP000254919">
    <property type="component" value="Unassembled WGS sequence"/>
</dbReference>
<proteinExistence type="predicted"/>
<dbReference type="AlphaFoldDB" id="A0A379PKM9"/>
<organism evidence="1 2">
    <name type="scientific">Roseomonas mucosa</name>
    <dbReference type="NCBI Taxonomy" id="207340"/>
    <lineage>
        <taxon>Bacteria</taxon>
        <taxon>Pseudomonadati</taxon>
        <taxon>Pseudomonadota</taxon>
        <taxon>Alphaproteobacteria</taxon>
        <taxon>Acetobacterales</taxon>
        <taxon>Roseomonadaceae</taxon>
        <taxon>Roseomonas</taxon>
    </lineage>
</organism>